<evidence type="ECO:0000256" key="4">
    <source>
        <dbReference type="ARBA" id="ARBA00022692"/>
    </source>
</evidence>
<dbReference type="GO" id="GO:0009061">
    <property type="term" value="P:anaerobic respiration"/>
    <property type="evidence" value="ECO:0007669"/>
    <property type="project" value="TreeGrafter"/>
</dbReference>
<feature type="transmembrane region" description="Helical" evidence="7">
    <location>
        <begin position="303"/>
        <end position="327"/>
    </location>
</feature>
<dbReference type="InterPro" id="IPR005614">
    <property type="entry name" value="NrfD-like"/>
</dbReference>
<keyword evidence="5 7" id="KW-1133">Transmembrane helix</keyword>
<gene>
    <name evidence="8" type="ORF">KL86DPRO_10573</name>
</gene>
<feature type="transmembrane region" description="Helical" evidence="7">
    <location>
        <begin position="374"/>
        <end position="394"/>
    </location>
</feature>
<comment type="subcellular location">
    <subcellularLocation>
        <location evidence="1">Cell membrane</location>
        <topology evidence="1">Multi-pass membrane protein</topology>
    </subcellularLocation>
</comment>
<dbReference type="InterPro" id="IPR051817">
    <property type="entry name" value="FDH_cytochrome_b556_subunit"/>
</dbReference>
<dbReference type="PANTHER" id="PTHR30074">
    <property type="entry name" value="FORMATE DEHYDROGENASE, NITRATE-INDUCIBLE, CYTOCHROME B556 FDN SUBUNIT"/>
    <property type="match status" value="1"/>
</dbReference>
<feature type="transmembrane region" description="Helical" evidence="7">
    <location>
        <begin position="74"/>
        <end position="100"/>
    </location>
</feature>
<dbReference type="InterPro" id="IPR054900">
    <property type="entry name" value="sulf_resp_HmcC"/>
</dbReference>
<feature type="transmembrane region" description="Helical" evidence="7">
    <location>
        <begin position="112"/>
        <end position="129"/>
    </location>
</feature>
<keyword evidence="4 7" id="KW-0812">Transmembrane</keyword>
<dbReference type="GO" id="GO:0005886">
    <property type="term" value="C:plasma membrane"/>
    <property type="evidence" value="ECO:0007669"/>
    <property type="project" value="UniProtKB-SubCell"/>
</dbReference>
<evidence type="ECO:0000313" key="8">
    <source>
        <dbReference type="EMBL" id="SBV93683.1"/>
    </source>
</evidence>
<feature type="transmembrane region" description="Helical" evidence="7">
    <location>
        <begin position="339"/>
        <end position="362"/>
    </location>
</feature>
<name>A0A212J2I8_9DELT</name>
<evidence type="ECO:0000256" key="7">
    <source>
        <dbReference type="SAM" id="Phobius"/>
    </source>
</evidence>
<evidence type="ECO:0000256" key="3">
    <source>
        <dbReference type="ARBA" id="ARBA00022475"/>
    </source>
</evidence>
<feature type="transmembrane region" description="Helical" evidence="7">
    <location>
        <begin position="223"/>
        <end position="250"/>
    </location>
</feature>
<dbReference type="PANTHER" id="PTHR30074:SF4">
    <property type="entry name" value="NI_FE-HYDROGENASE 2 B-TYPE CYTOCHROME SUBUNIT-RELATED"/>
    <property type="match status" value="1"/>
</dbReference>
<evidence type="ECO:0000256" key="5">
    <source>
        <dbReference type="ARBA" id="ARBA00022989"/>
    </source>
</evidence>
<accession>A0A212J2I8</accession>
<sequence>MMRAQLNQIREQALWLKSRINRENLLELFFSIPWTPANIITAVILGIGGLLLLLRFTLGIGAISNLDDTNPWGIWIAFDLLCGVALAAGGYTTSAACYLFGLKRYHSAVRPAITTAFLGYLFVVFALHFDVGQPWRLVYPVFLSQGTTSVLFEVGLCVFIYLMVLFIEWTPAAFEWLGWGKIRGIIVKLTLPLTILGVVLSTMHQSSLGALFLTSPGKLHPLWYSSFLPVFFFVSSMFAGMSMVIFEGMLAHKGMHHKMDEAHNRGAEEIAFGFSRGAAFIMAGYLCIRIYDIAMNNTWGYLATGYGALWVVELAGFVAAPMILYATASRERRIGLARLASVLAVAGIILNRFIICLIAFNWQLPSAERYFPSFLEVLVSVFIVTMIITAYRLIATFMPVLFEHPDYREDH</sequence>
<comment type="similarity">
    <text evidence="2">Belongs to the NrfD family.</text>
</comment>
<feature type="transmembrane region" description="Helical" evidence="7">
    <location>
        <begin position="270"/>
        <end position="291"/>
    </location>
</feature>
<evidence type="ECO:0000256" key="1">
    <source>
        <dbReference type="ARBA" id="ARBA00004651"/>
    </source>
</evidence>
<evidence type="ECO:0000256" key="6">
    <source>
        <dbReference type="ARBA" id="ARBA00023136"/>
    </source>
</evidence>
<keyword evidence="3" id="KW-1003">Cell membrane</keyword>
<keyword evidence="6 7" id="KW-0472">Membrane</keyword>
<dbReference type="Pfam" id="PF03916">
    <property type="entry name" value="NrfD"/>
    <property type="match status" value="1"/>
</dbReference>
<organism evidence="8">
    <name type="scientific">uncultured delta proteobacterium</name>
    <dbReference type="NCBI Taxonomy" id="34034"/>
    <lineage>
        <taxon>Bacteria</taxon>
        <taxon>Deltaproteobacteria</taxon>
        <taxon>environmental samples</taxon>
    </lineage>
</organism>
<dbReference type="AlphaFoldDB" id="A0A212J2I8"/>
<dbReference type="EMBL" id="FLUQ01000001">
    <property type="protein sequence ID" value="SBV93683.1"/>
    <property type="molecule type" value="Genomic_DNA"/>
</dbReference>
<reference evidence="8" key="1">
    <citation type="submission" date="2016-04" db="EMBL/GenBank/DDBJ databases">
        <authorList>
            <person name="Evans L.H."/>
            <person name="Alamgir A."/>
            <person name="Owens N."/>
            <person name="Weber N.D."/>
            <person name="Virtaneva K."/>
            <person name="Barbian K."/>
            <person name="Babar A."/>
            <person name="Rosenke K."/>
        </authorList>
    </citation>
    <scope>NUCLEOTIDE SEQUENCE</scope>
    <source>
        <strain evidence="8">86</strain>
    </source>
</reference>
<proteinExistence type="inferred from homology"/>
<feature type="transmembrane region" description="Helical" evidence="7">
    <location>
        <begin position="182"/>
        <end position="203"/>
    </location>
</feature>
<feature type="transmembrane region" description="Helical" evidence="7">
    <location>
        <begin position="28"/>
        <end position="54"/>
    </location>
</feature>
<evidence type="ECO:0000256" key="2">
    <source>
        <dbReference type="ARBA" id="ARBA00008929"/>
    </source>
</evidence>
<feature type="transmembrane region" description="Helical" evidence="7">
    <location>
        <begin position="149"/>
        <end position="170"/>
    </location>
</feature>
<dbReference type="NCBIfam" id="NF045714">
    <property type="entry name" value="sulf_resp_HmcC"/>
    <property type="match status" value="1"/>
</dbReference>
<protein>
    <submittedName>
        <fullName evidence="8">Protein DVU_0534</fullName>
    </submittedName>
</protein>